<keyword evidence="2" id="KW-1185">Reference proteome</keyword>
<sequence length="59" mass="6949">MRILLGEPVVCLAVQVGEQCLEQRLREIMMPFFFNRFYEKATGWLYDHDPGQLPMSRTS</sequence>
<organism evidence="1 2">
    <name type="scientific">Microbispora siamensis</name>
    <dbReference type="NCBI Taxonomy" id="564413"/>
    <lineage>
        <taxon>Bacteria</taxon>
        <taxon>Bacillati</taxon>
        <taxon>Actinomycetota</taxon>
        <taxon>Actinomycetes</taxon>
        <taxon>Streptosporangiales</taxon>
        <taxon>Streptosporangiaceae</taxon>
        <taxon>Microbispora</taxon>
    </lineage>
</organism>
<dbReference type="EMBL" id="BOOF01000001">
    <property type="protein sequence ID" value="GIH59333.1"/>
    <property type="molecule type" value="Genomic_DNA"/>
</dbReference>
<comment type="caution">
    <text evidence="1">The sequence shown here is derived from an EMBL/GenBank/DDBJ whole genome shotgun (WGS) entry which is preliminary data.</text>
</comment>
<dbReference type="Proteomes" id="UP000660454">
    <property type="component" value="Unassembled WGS sequence"/>
</dbReference>
<name>A0ABQ4GD32_9ACTN</name>
<gene>
    <name evidence="1" type="ORF">Msi02_01500</name>
</gene>
<proteinExistence type="predicted"/>
<accession>A0ABQ4GD32</accession>
<protein>
    <submittedName>
        <fullName evidence="1">Uncharacterized protein</fullName>
    </submittedName>
</protein>
<evidence type="ECO:0000313" key="1">
    <source>
        <dbReference type="EMBL" id="GIH59333.1"/>
    </source>
</evidence>
<reference evidence="1 2" key="1">
    <citation type="submission" date="2021-01" db="EMBL/GenBank/DDBJ databases">
        <title>Whole genome shotgun sequence of Microbispora siamensis NBRC 104113.</title>
        <authorList>
            <person name="Komaki H."/>
            <person name="Tamura T."/>
        </authorList>
    </citation>
    <scope>NUCLEOTIDE SEQUENCE [LARGE SCALE GENOMIC DNA]</scope>
    <source>
        <strain evidence="1 2">NBRC 104113</strain>
    </source>
</reference>
<evidence type="ECO:0000313" key="2">
    <source>
        <dbReference type="Proteomes" id="UP000660454"/>
    </source>
</evidence>